<dbReference type="EMBL" id="CP000884">
    <property type="protein sequence ID" value="ABX37005.1"/>
    <property type="molecule type" value="Genomic_DNA"/>
</dbReference>
<name>A9BX20_DELAS</name>
<dbReference type="HOGENOM" id="CLU_119432_0_0_4"/>
<reference evidence="3" key="2">
    <citation type="submission" date="2007-11" db="EMBL/GenBank/DDBJ databases">
        <title>Complete sequence of Delftia acidovorans DSM 14801 / SPH-1.</title>
        <authorList>
            <person name="Copeland A."/>
            <person name="Lucas S."/>
            <person name="Lapidus A."/>
            <person name="Barry K."/>
            <person name="Glavina del Rio T."/>
            <person name="Dalin E."/>
            <person name="Tice H."/>
            <person name="Pitluck S."/>
            <person name="Lowry S."/>
            <person name="Clum A."/>
            <person name="Schmutz J."/>
            <person name="Larimer F."/>
            <person name="Land M."/>
            <person name="Hauser L."/>
            <person name="Kyrpides N."/>
            <person name="Kim E."/>
            <person name="Schleheck D."/>
            <person name="Richardson P."/>
        </authorList>
    </citation>
    <scope>NUCLEOTIDE SEQUENCE [LARGE SCALE GENOMIC DNA]</scope>
    <source>
        <strain evidence="3">DSM 14801 / SPH-1</strain>
    </source>
</reference>
<feature type="region of interest" description="Disordered" evidence="1">
    <location>
        <begin position="1"/>
        <end position="42"/>
    </location>
</feature>
<proteinExistence type="predicted"/>
<sequence length="197" mass="21219">MVAGCNLQESASTSARPLGDDSPCHQAKSGTSGKLGVRSAERPNLKNGTVSMALTKKGEFWYGTTSGDTQAELRSYSIANLHEAVRFASSKCDCGCRTFALQTDEEAGVAIRTCTDCGQEHLMGDSAEYVEEATPEAHECVCENETFELMSGVSVYEGTHDVRWYYIACHCVECNLVGVFADWKCEAGDAAAFLAKV</sequence>
<evidence type="ECO:0000256" key="1">
    <source>
        <dbReference type="SAM" id="MobiDB-lite"/>
    </source>
</evidence>
<dbReference type="AlphaFoldDB" id="A9BX20"/>
<gene>
    <name evidence="2" type="ordered locus">Daci_4374</name>
</gene>
<organism evidence="2 3">
    <name type="scientific">Delftia acidovorans (strain DSM 14801 / SPH-1)</name>
    <dbReference type="NCBI Taxonomy" id="398578"/>
    <lineage>
        <taxon>Bacteria</taxon>
        <taxon>Pseudomonadati</taxon>
        <taxon>Pseudomonadota</taxon>
        <taxon>Betaproteobacteria</taxon>
        <taxon>Burkholderiales</taxon>
        <taxon>Comamonadaceae</taxon>
        <taxon>Delftia</taxon>
    </lineage>
</organism>
<reference evidence="2 3" key="1">
    <citation type="journal article" date="2004" name="Appl. Environ. Microbiol.">
        <title>Mineralization of individual congeners of linear alkylbenzenesulfonate by defined pairs of heterotrophic bacteria.</title>
        <authorList>
            <person name="Schleheck D."/>
            <person name="Knepper T.P."/>
            <person name="Fischer K."/>
            <person name="Cook A.M."/>
        </authorList>
    </citation>
    <scope>NUCLEOTIDE SEQUENCE [LARGE SCALE GENOMIC DNA]</scope>
    <source>
        <strain evidence="3">DSM 14801 / SPH-1</strain>
    </source>
</reference>
<keyword evidence="3" id="KW-1185">Reference proteome</keyword>
<accession>A9BX20</accession>
<dbReference type="KEGG" id="dac:Daci_4374"/>
<evidence type="ECO:0000313" key="3">
    <source>
        <dbReference type="Proteomes" id="UP000000784"/>
    </source>
</evidence>
<dbReference type="Proteomes" id="UP000000784">
    <property type="component" value="Chromosome"/>
</dbReference>
<evidence type="ECO:0000313" key="2">
    <source>
        <dbReference type="EMBL" id="ABX37005.1"/>
    </source>
</evidence>
<dbReference type="eggNOG" id="ENOG5032U6K">
    <property type="taxonomic scope" value="Bacteria"/>
</dbReference>
<protein>
    <submittedName>
        <fullName evidence="2">Uncharacterized protein</fullName>
    </submittedName>
</protein>